<accession>A0A4C1Y902</accession>
<keyword evidence="3" id="KW-1185">Reference proteome</keyword>
<feature type="region of interest" description="Disordered" evidence="1">
    <location>
        <begin position="1"/>
        <end position="36"/>
    </location>
</feature>
<gene>
    <name evidence="2" type="ORF">EVAR_33089_1</name>
</gene>
<sequence>MSRIAMHPYWRSEAGGGEGAGSSYKEDGFGEPTRSLSPRRTWRLIHVTGGAGGAGVHSIALLICKRALTLLSDAFYVRLPLAEAVNYTPEDERATKSYRRALRRPSRVRLV</sequence>
<dbReference type="Proteomes" id="UP000299102">
    <property type="component" value="Unassembled WGS sequence"/>
</dbReference>
<evidence type="ECO:0000313" key="3">
    <source>
        <dbReference type="Proteomes" id="UP000299102"/>
    </source>
</evidence>
<name>A0A4C1Y902_EUMVA</name>
<evidence type="ECO:0000313" key="2">
    <source>
        <dbReference type="EMBL" id="GBP72398.1"/>
    </source>
</evidence>
<proteinExistence type="predicted"/>
<comment type="caution">
    <text evidence="2">The sequence shown here is derived from an EMBL/GenBank/DDBJ whole genome shotgun (WGS) entry which is preliminary data.</text>
</comment>
<dbReference type="EMBL" id="BGZK01001144">
    <property type="protein sequence ID" value="GBP72398.1"/>
    <property type="molecule type" value="Genomic_DNA"/>
</dbReference>
<dbReference type="AlphaFoldDB" id="A0A4C1Y902"/>
<organism evidence="2 3">
    <name type="scientific">Eumeta variegata</name>
    <name type="common">Bagworm moth</name>
    <name type="synonym">Eumeta japonica</name>
    <dbReference type="NCBI Taxonomy" id="151549"/>
    <lineage>
        <taxon>Eukaryota</taxon>
        <taxon>Metazoa</taxon>
        <taxon>Ecdysozoa</taxon>
        <taxon>Arthropoda</taxon>
        <taxon>Hexapoda</taxon>
        <taxon>Insecta</taxon>
        <taxon>Pterygota</taxon>
        <taxon>Neoptera</taxon>
        <taxon>Endopterygota</taxon>
        <taxon>Lepidoptera</taxon>
        <taxon>Glossata</taxon>
        <taxon>Ditrysia</taxon>
        <taxon>Tineoidea</taxon>
        <taxon>Psychidae</taxon>
        <taxon>Oiketicinae</taxon>
        <taxon>Eumeta</taxon>
    </lineage>
</organism>
<reference evidence="2 3" key="1">
    <citation type="journal article" date="2019" name="Commun. Biol.">
        <title>The bagworm genome reveals a unique fibroin gene that provides high tensile strength.</title>
        <authorList>
            <person name="Kono N."/>
            <person name="Nakamura H."/>
            <person name="Ohtoshi R."/>
            <person name="Tomita M."/>
            <person name="Numata K."/>
            <person name="Arakawa K."/>
        </authorList>
    </citation>
    <scope>NUCLEOTIDE SEQUENCE [LARGE SCALE GENOMIC DNA]</scope>
</reference>
<protein>
    <submittedName>
        <fullName evidence="2">Uncharacterized protein</fullName>
    </submittedName>
</protein>
<evidence type="ECO:0000256" key="1">
    <source>
        <dbReference type="SAM" id="MobiDB-lite"/>
    </source>
</evidence>